<gene>
    <name evidence="1" type="ORF">MTBBW1_1940002</name>
</gene>
<dbReference type="EMBL" id="FWEV01000106">
    <property type="protein sequence ID" value="SLM29675.1"/>
    <property type="molecule type" value="Genomic_DNA"/>
</dbReference>
<proteinExistence type="predicted"/>
<evidence type="ECO:0000313" key="1">
    <source>
        <dbReference type="EMBL" id="SLM29675.1"/>
    </source>
</evidence>
<reference evidence="1 2" key="1">
    <citation type="submission" date="2017-03" db="EMBL/GenBank/DDBJ databases">
        <authorList>
            <person name="Afonso C.L."/>
            <person name="Miller P.J."/>
            <person name="Scott M.A."/>
            <person name="Spackman E."/>
            <person name="Goraichik I."/>
            <person name="Dimitrov K.M."/>
            <person name="Suarez D.L."/>
            <person name="Swayne D.E."/>
        </authorList>
    </citation>
    <scope>NUCLEOTIDE SEQUENCE [LARGE SCALE GENOMIC DNA]</scope>
    <source>
        <strain evidence="1">PRJEB14757</strain>
    </source>
</reference>
<name>A0A1W1HBA6_9BACT</name>
<keyword evidence="2" id="KW-1185">Reference proteome</keyword>
<dbReference type="AlphaFoldDB" id="A0A1W1HBA6"/>
<protein>
    <submittedName>
        <fullName evidence="1">Uncharacterized protein</fullName>
    </submittedName>
</protein>
<sequence>MYFLFMEENSGNIVHYSSIRATTLKRRPLIIKGIANVAAYGDGLHYFSSSYHLMPVSIPGIIDKLFTLMDETSNC</sequence>
<evidence type="ECO:0000313" key="2">
    <source>
        <dbReference type="Proteomes" id="UP000191931"/>
    </source>
</evidence>
<dbReference type="Proteomes" id="UP000191931">
    <property type="component" value="Unassembled WGS sequence"/>
</dbReference>
<accession>A0A1W1HBA6</accession>
<organism evidence="1 2">
    <name type="scientific">Desulfamplus magnetovallimortis</name>
    <dbReference type="NCBI Taxonomy" id="1246637"/>
    <lineage>
        <taxon>Bacteria</taxon>
        <taxon>Pseudomonadati</taxon>
        <taxon>Thermodesulfobacteriota</taxon>
        <taxon>Desulfobacteria</taxon>
        <taxon>Desulfobacterales</taxon>
        <taxon>Desulfobacteraceae</taxon>
        <taxon>Desulfamplus</taxon>
    </lineage>
</organism>